<dbReference type="RefSeq" id="WP_073434362.1">
    <property type="nucleotide sequence ID" value="NZ_BJXU01000033.1"/>
</dbReference>
<evidence type="ECO:0000313" key="3">
    <source>
        <dbReference type="EMBL" id="SHL82340.1"/>
    </source>
</evidence>
<protein>
    <recommendedName>
        <fullName evidence="6">DUF5666 domain-containing protein</fullName>
    </recommendedName>
</protein>
<organism evidence="3 4">
    <name type="scientific">Halomonas cupida</name>
    <dbReference type="NCBI Taxonomy" id="44933"/>
    <lineage>
        <taxon>Bacteria</taxon>
        <taxon>Pseudomonadati</taxon>
        <taxon>Pseudomonadota</taxon>
        <taxon>Gammaproteobacteria</taxon>
        <taxon>Oceanospirillales</taxon>
        <taxon>Halomonadaceae</taxon>
        <taxon>Halomonas</taxon>
    </lineage>
</organism>
<dbReference type="OrthoDB" id="6713359at2"/>
<keyword evidence="1" id="KW-0732">Signal</keyword>
<feature type="signal peptide" evidence="1">
    <location>
        <begin position="1"/>
        <end position="23"/>
    </location>
</feature>
<dbReference type="EMBL" id="FRCA01000003">
    <property type="protein sequence ID" value="SHL82340.1"/>
    <property type="molecule type" value="Genomic_DNA"/>
</dbReference>
<reference evidence="3 4" key="1">
    <citation type="submission" date="2016-11" db="EMBL/GenBank/DDBJ databases">
        <authorList>
            <person name="Jaros S."/>
            <person name="Januszkiewicz K."/>
            <person name="Wedrychowicz H."/>
        </authorList>
    </citation>
    <scope>NUCLEOTIDE SEQUENCE [LARGE SCALE GENOMIC DNA]</scope>
    <source>
        <strain evidence="3 4">DSM 4740</strain>
    </source>
</reference>
<gene>
    <name evidence="2" type="ORF">HCU01_09510</name>
    <name evidence="3" type="ORF">SAMN05660971_01458</name>
</gene>
<feature type="chain" id="PRO_5011957880" description="DUF5666 domain-containing protein" evidence="1">
    <location>
        <begin position="24"/>
        <end position="126"/>
    </location>
</feature>
<evidence type="ECO:0000256" key="1">
    <source>
        <dbReference type="SAM" id="SignalP"/>
    </source>
</evidence>
<evidence type="ECO:0008006" key="6">
    <source>
        <dbReference type="Google" id="ProtNLM"/>
    </source>
</evidence>
<evidence type="ECO:0000313" key="2">
    <source>
        <dbReference type="EMBL" id="GEN23002.1"/>
    </source>
</evidence>
<name>A0A1M7DS86_9GAMM</name>
<dbReference type="Proteomes" id="UP000184123">
    <property type="component" value="Unassembled WGS sequence"/>
</dbReference>
<dbReference type="AlphaFoldDB" id="A0A1M7DS86"/>
<accession>A0A1M7DS86</accession>
<sequence>MKDLWFSGLLVLLLSATASTAQASYVNSCLLKAEILAPTTSQPLAPDAASTGEATTRIHVRARVFEATPNGRADSGCTMFLDGEFDRVIHSRNTYSFQAGDRIRIQVTEFDDRNISMTETVRIKDD</sequence>
<proteinExistence type="predicted"/>
<evidence type="ECO:0000313" key="4">
    <source>
        <dbReference type="Proteomes" id="UP000184123"/>
    </source>
</evidence>
<keyword evidence="5" id="KW-1185">Reference proteome</keyword>
<reference evidence="2 5" key="2">
    <citation type="submission" date="2019-07" db="EMBL/GenBank/DDBJ databases">
        <title>Whole genome shotgun sequence of Halomonas cupida NBRC 102219.</title>
        <authorList>
            <person name="Hosoyama A."/>
            <person name="Uohara A."/>
            <person name="Ohji S."/>
            <person name="Ichikawa N."/>
        </authorList>
    </citation>
    <scope>NUCLEOTIDE SEQUENCE [LARGE SCALE GENOMIC DNA]</scope>
    <source>
        <strain evidence="2 5">NBRC 102219</strain>
    </source>
</reference>
<dbReference type="Proteomes" id="UP000321726">
    <property type="component" value="Unassembled WGS sequence"/>
</dbReference>
<evidence type="ECO:0000313" key="5">
    <source>
        <dbReference type="Proteomes" id="UP000321726"/>
    </source>
</evidence>
<dbReference type="EMBL" id="BJXU01000033">
    <property type="protein sequence ID" value="GEN23002.1"/>
    <property type="molecule type" value="Genomic_DNA"/>
</dbReference>